<accession>A0A1D1W0U0</accession>
<name>A0A1D1W0U0_RAMVA</name>
<protein>
    <submittedName>
        <fullName evidence="2">Uncharacterized protein</fullName>
    </submittedName>
</protein>
<reference evidence="2 3" key="1">
    <citation type="journal article" date="2016" name="Nat. Commun.">
        <title>Extremotolerant tardigrade genome and improved radiotolerance of human cultured cells by tardigrade-unique protein.</title>
        <authorList>
            <person name="Hashimoto T."/>
            <person name="Horikawa D.D."/>
            <person name="Saito Y."/>
            <person name="Kuwahara H."/>
            <person name="Kozuka-Hata H."/>
            <person name="Shin-I T."/>
            <person name="Minakuchi Y."/>
            <person name="Ohishi K."/>
            <person name="Motoyama A."/>
            <person name="Aizu T."/>
            <person name="Enomoto A."/>
            <person name="Kondo K."/>
            <person name="Tanaka S."/>
            <person name="Hara Y."/>
            <person name="Koshikawa S."/>
            <person name="Sagara H."/>
            <person name="Miura T."/>
            <person name="Yokobori S."/>
            <person name="Miyagawa K."/>
            <person name="Suzuki Y."/>
            <person name="Kubo T."/>
            <person name="Oyama M."/>
            <person name="Kohara Y."/>
            <person name="Fujiyama A."/>
            <person name="Arakawa K."/>
            <person name="Katayama T."/>
            <person name="Toyoda A."/>
            <person name="Kunieda T."/>
        </authorList>
    </citation>
    <scope>NUCLEOTIDE SEQUENCE [LARGE SCALE GENOMIC DNA]</scope>
    <source>
        <strain evidence="2 3">YOKOZUNA-1</strain>
    </source>
</reference>
<evidence type="ECO:0000256" key="1">
    <source>
        <dbReference type="SAM" id="MobiDB-lite"/>
    </source>
</evidence>
<evidence type="ECO:0000313" key="2">
    <source>
        <dbReference type="EMBL" id="GAV04509.1"/>
    </source>
</evidence>
<proteinExistence type="predicted"/>
<comment type="caution">
    <text evidence="2">The sequence shown here is derived from an EMBL/GenBank/DDBJ whole genome shotgun (WGS) entry which is preliminary data.</text>
</comment>
<organism evidence="2 3">
    <name type="scientific">Ramazzottius varieornatus</name>
    <name type="common">Water bear</name>
    <name type="synonym">Tardigrade</name>
    <dbReference type="NCBI Taxonomy" id="947166"/>
    <lineage>
        <taxon>Eukaryota</taxon>
        <taxon>Metazoa</taxon>
        <taxon>Ecdysozoa</taxon>
        <taxon>Tardigrada</taxon>
        <taxon>Eutardigrada</taxon>
        <taxon>Parachela</taxon>
        <taxon>Hypsibioidea</taxon>
        <taxon>Ramazzottiidae</taxon>
        <taxon>Ramazzottius</taxon>
    </lineage>
</organism>
<dbReference type="AlphaFoldDB" id="A0A1D1W0U0"/>
<gene>
    <name evidence="2" type="primary">RvY_14778-1</name>
    <name evidence="2" type="synonym">RvY_14778.1</name>
    <name evidence="2" type="ORF">RvY_14778</name>
</gene>
<dbReference type="Proteomes" id="UP000186922">
    <property type="component" value="Unassembled WGS sequence"/>
</dbReference>
<keyword evidence="3" id="KW-1185">Reference proteome</keyword>
<evidence type="ECO:0000313" key="3">
    <source>
        <dbReference type="Proteomes" id="UP000186922"/>
    </source>
</evidence>
<dbReference type="EMBL" id="BDGG01000011">
    <property type="protein sequence ID" value="GAV04509.1"/>
    <property type="molecule type" value="Genomic_DNA"/>
</dbReference>
<feature type="region of interest" description="Disordered" evidence="1">
    <location>
        <begin position="1"/>
        <end position="25"/>
    </location>
</feature>
<sequence>MASQTGDNRRRSSWTGSFKSTDSHVRHGQLFTSLTCSRSILRSVPSEKIYQKRGSQGKDHISRYYHRIKSMERRSIYSVRQCGHPNLGVSLGGVNQSNAATATAC</sequence>